<dbReference type="EMBL" id="KZ345779">
    <property type="protein sequence ID" value="PIO72060.1"/>
    <property type="molecule type" value="Genomic_DNA"/>
</dbReference>
<accession>A0A2G9URF3</accession>
<dbReference type="OrthoDB" id="5849438at2759"/>
<name>A0A2G9URF3_TELCI</name>
<reference evidence="1 2" key="1">
    <citation type="submission" date="2015-09" db="EMBL/GenBank/DDBJ databases">
        <title>Draft genome of the parasitic nematode Teladorsagia circumcincta isolate WARC Sus (inbred).</title>
        <authorList>
            <person name="Mitreva M."/>
        </authorList>
    </citation>
    <scope>NUCLEOTIDE SEQUENCE [LARGE SCALE GENOMIC DNA]</scope>
    <source>
        <strain evidence="1 2">S</strain>
    </source>
</reference>
<evidence type="ECO:0000313" key="2">
    <source>
        <dbReference type="Proteomes" id="UP000230423"/>
    </source>
</evidence>
<organism evidence="1 2">
    <name type="scientific">Teladorsagia circumcincta</name>
    <name type="common">Brown stomach worm</name>
    <name type="synonym">Ostertagia circumcincta</name>
    <dbReference type="NCBI Taxonomy" id="45464"/>
    <lineage>
        <taxon>Eukaryota</taxon>
        <taxon>Metazoa</taxon>
        <taxon>Ecdysozoa</taxon>
        <taxon>Nematoda</taxon>
        <taxon>Chromadorea</taxon>
        <taxon>Rhabditida</taxon>
        <taxon>Rhabditina</taxon>
        <taxon>Rhabditomorpha</taxon>
        <taxon>Strongyloidea</taxon>
        <taxon>Trichostrongylidae</taxon>
        <taxon>Teladorsagia</taxon>
    </lineage>
</organism>
<sequence length="161" mass="18367">MDIFAQALEAQSENMGSDLNQEELIQSKLRKKNDVTYTIEPIEGRAAIQRNFVKLPERAPNYSNRHVTLNERFSIIERGYYLKPTELRQGSRPPRVVLVPTSTTSPEDIMAASLAKMEKRQQDAERKLAKVSYSNSLFPILTPVSFSHQFKKQLQIVSGTK</sequence>
<proteinExistence type="predicted"/>
<gene>
    <name evidence="1" type="ORF">TELCIR_06019</name>
</gene>
<protein>
    <submittedName>
        <fullName evidence="1">Uncharacterized protein</fullName>
    </submittedName>
</protein>
<dbReference type="Proteomes" id="UP000230423">
    <property type="component" value="Unassembled WGS sequence"/>
</dbReference>
<dbReference type="AlphaFoldDB" id="A0A2G9URF3"/>
<keyword evidence="2" id="KW-1185">Reference proteome</keyword>
<evidence type="ECO:0000313" key="1">
    <source>
        <dbReference type="EMBL" id="PIO72060.1"/>
    </source>
</evidence>